<feature type="transmembrane region" description="Helical" evidence="10">
    <location>
        <begin position="67"/>
        <end position="86"/>
    </location>
</feature>
<evidence type="ECO:0000256" key="3">
    <source>
        <dbReference type="ARBA" id="ARBA00022449"/>
    </source>
</evidence>
<reference evidence="12" key="1">
    <citation type="submission" date="2020-05" db="EMBL/GenBank/DDBJ databases">
        <authorList>
            <person name="Chiriac C."/>
            <person name="Salcher M."/>
            <person name="Ghai R."/>
            <person name="Kavagutti S V."/>
        </authorList>
    </citation>
    <scope>NUCLEOTIDE SEQUENCE</scope>
</reference>
<dbReference type="EMBL" id="CAFAAI010000110">
    <property type="protein sequence ID" value="CAB4795967.1"/>
    <property type="molecule type" value="Genomic_DNA"/>
</dbReference>
<evidence type="ECO:0000256" key="7">
    <source>
        <dbReference type="ARBA" id="ARBA00023065"/>
    </source>
</evidence>
<proteinExistence type="predicted"/>
<dbReference type="InterPro" id="IPR006153">
    <property type="entry name" value="Cation/H_exchanger_TM"/>
</dbReference>
<dbReference type="GO" id="GO:0015297">
    <property type="term" value="F:antiporter activity"/>
    <property type="evidence" value="ECO:0007669"/>
    <property type="project" value="UniProtKB-KW"/>
</dbReference>
<dbReference type="PANTHER" id="PTHR43562:SF3">
    <property type="entry name" value="SODIUM ION_PROTON EXCHANGER (EUROFUNG)"/>
    <property type="match status" value="1"/>
</dbReference>
<accession>A0A6J6XPZ4</accession>
<evidence type="ECO:0000259" key="11">
    <source>
        <dbReference type="PROSITE" id="PS51671"/>
    </source>
</evidence>
<comment type="subcellular location">
    <subcellularLocation>
        <location evidence="1">Membrane</location>
        <topology evidence="1">Multi-pass membrane protein</topology>
    </subcellularLocation>
</comment>
<feature type="transmembrane region" description="Helical" evidence="10">
    <location>
        <begin position="369"/>
        <end position="387"/>
    </location>
</feature>
<feature type="transmembrane region" description="Helical" evidence="10">
    <location>
        <begin position="129"/>
        <end position="149"/>
    </location>
</feature>
<keyword evidence="9" id="KW-0739">Sodium transport</keyword>
<feature type="transmembrane region" description="Helical" evidence="10">
    <location>
        <begin position="98"/>
        <end position="123"/>
    </location>
</feature>
<evidence type="ECO:0000256" key="2">
    <source>
        <dbReference type="ARBA" id="ARBA00022448"/>
    </source>
</evidence>
<feature type="transmembrane region" description="Helical" evidence="10">
    <location>
        <begin position="250"/>
        <end position="267"/>
    </location>
</feature>
<feature type="domain" description="ACT" evidence="11">
    <location>
        <begin position="733"/>
        <end position="807"/>
    </location>
</feature>
<feature type="transmembrane region" description="Helical" evidence="10">
    <location>
        <begin position="279"/>
        <end position="296"/>
    </location>
</feature>
<feature type="domain" description="ACT" evidence="11">
    <location>
        <begin position="823"/>
        <end position="897"/>
    </location>
</feature>
<dbReference type="GO" id="GO:0016020">
    <property type="term" value="C:membrane"/>
    <property type="evidence" value="ECO:0007669"/>
    <property type="project" value="UniProtKB-SubCell"/>
</dbReference>
<dbReference type="SUPFAM" id="SSF55021">
    <property type="entry name" value="ACT-like"/>
    <property type="match status" value="2"/>
</dbReference>
<dbReference type="PROSITE" id="PS51671">
    <property type="entry name" value="ACT"/>
    <property type="match status" value="2"/>
</dbReference>
<dbReference type="Gene3D" id="1.20.1530.20">
    <property type="match status" value="1"/>
</dbReference>
<evidence type="ECO:0000256" key="5">
    <source>
        <dbReference type="ARBA" id="ARBA00022989"/>
    </source>
</evidence>
<gene>
    <name evidence="12" type="ORF">UFOPK2992_00743</name>
</gene>
<dbReference type="InterPro" id="IPR038770">
    <property type="entry name" value="Na+/solute_symporter_sf"/>
</dbReference>
<protein>
    <submittedName>
        <fullName evidence="12">Unannotated protein</fullName>
    </submittedName>
</protein>
<dbReference type="Gene3D" id="3.30.70.260">
    <property type="match status" value="1"/>
</dbReference>
<dbReference type="CDD" id="cd04873">
    <property type="entry name" value="ACT_UUR-ACR-like"/>
    <property type="match status" value="1"/>
</dbReference>
<feature type="transmembrane region" description="Helical" evidence="10">
    <location>
        <begin position="193"/>
        <end position="215"/>
    </location>
</feature>
<evidence type="ECO:0000256" key="4">
    <source>
        <dbReference type="ARBA" id="ARBA00022692"/>
    </source>
</evidence>
<organism evidence="12">
    <name type="scientific">freshwater metagenome</name>
    <dbReference type="NCBI Taxonomy" id="449393"/>
    <lineage>
        <taxon>unclassified sequences</taxon>
        <taxon>metagenomes</taxon>
        <taxon>ecological metagenomes</taxon>
    </lineage>
</organism>
<evidence type="ECO:0000256" key="8">
    <source>
        <dbReference type="ARBA" id="ARBA00023136"/>
    </source>
</evidence>
<dbReference type="InterPro" id="IPR045865">
    <property type="entry name" value="ACT-like_dom_sf"/>
</dbReference>
<keyword evidence="5 10" id="KW-1133">Transmembrane helix</keyword>
<keyword evidence="6" id="KW-0915">Sodium</keyword>
<evidence type="ECO:0000256" key="10">
    <source>
        <dbReference type="SAM" id="Phobius"/>
    </source>
</evidence>
<feature type="transmembrane region" description="Helical" evidence="10">
    <location>
        <begin position="338"/>
        <end position="357"/>
    </location>
</feature>
<dbReference type="GO" id="GO:0006814">
    <property type="term" value="P:sodium ion transport"/>
    <property type="evidence" value="ECO:0007669"/>
    <property type="project" value="UniProtKB-KW"/>
</dbReference>
<feature type="transmembrane region" description="Helical" evidence="10">
    <location>
        <begin position="227"/>
        <end position="244"/>
    </location>
</feature>
<name>A0A6J6XPZ4_9ZZZZ</name>
<feature type="transmembrane region" description="Helical" evidence="10">
    <location>
        <begin position="161"/>
        <end position="181"/>
    </location>
</feature>
<evidence type="ECO:0000256" key="6">
    <source>
        <dbReference type="ARBA" id="ARBA00023053"/>
    </source>
</evidence>
<feature type="transmembrane region" description="Helical" evidence="10">
    <location>
        <begin position="12"/>
        <end position="29"/>
    </location>
</feature>
<dbReference type="InterPro" id="IPR002912">
    <property type="entry name" value="ACT_dom"/>
</dbReference>
<feature type="transmembrane region" description="Helical" evidence="10">
    <location>
        <begin position="41"/>
        <end position="61"/>
    </location>
</feature>
<keyword evidence="4 10" id="KW-0812">Transmembrane</keyword>
<evidence type="ECO:0000313" key="12">
    <source>
        <dbReference type="EMBL" id="CAB4795967.1"/>
    </source>
</evidence>
<dbReference type="GO" id="GO:1902600">
    <property type="term" value="P:proton transmembrane transport"/>
    <property type="evidence" value="ECO:0007669"/>
    <property type="project" value="InterPro"/>
</dbReference>
<feature type="transmembrane region" description="Helical" evidence="10">
    <location>
        <begin position="308"/>
        <end position="331"/>
    </location>
</feature>
<keyword evidence="2" id="KW-0813">Transport</keyword>
<evidence type="ECO:0000256" key="1">
    <source>
        <dbReference type="ARBA" id="ARBA00004141"/>
    </source>
</evidence>
<keyword evidence="8 10" id="KW-0472">Membrane</keyword>
<dbReference type="Pfam" id="PF00999">
    <property type="entry name" value="Na_H_Exchanger"/>
    <property type="match status" value="1"/>
</dbReference>
<keyword evidence="3" id="KW-0050">Antiport</keyword>
<dbReference type="PANTHER" id="PTHR43562">
    <property type="entry name" value="NAPA-TYPE SODIUM/HYDROGEN ANTIPORTER"/>
    <property type="match status" value="1"/>
</dbReference>
<sequence length="902" mass="94377">MGIFGSAESIDVARLLLDLLIIVTAAKVVAELAERLRVPAVLGEIVAGVLVGPSVIGLIQLDGARGISVAVLAEIGVLLLLLSVGMETDLVELRKVGGASMSVAVVGVVVPFAAGLGVGLLFGESTNTALLFGAALTATSVGITARVFGDLRALASIESRIVLGAAVADDVLGLIILTVVVKVVTGGSVGIGTVAQTFGLALLFLLGTGLLGVFVVPRLFRQISRRASSGATVVVAAFALMIGFATLADVAKLAFIIGGFMAGIALGRTDQHERVAADLGAVGNVFIPVFFLSIGINADLSAMAKPSVLLLAGAMTVVAVLGKLCSALVVSAQRADRLLIGLGMIPRGEVGLIFAAIGLSSGVLDTDQYGALLLVILVTTLVTPPLLRLRIGQGPRRRAGLTEQVVEAEPAAGWISATGDTVGLAAIPPVSQAVSVALAAARHASSRTPSEPLLDWFALHRQADLVWDASHTAALVDLLRDDSPRSWRWLEVTGVLERTLPEIATAMRRRRADMSDLDPLGSLRFAVVDRLHAQSSSGVGETAVAELDDDLLLAALVADVCADTESAQSLARRFGGEAQADRIVSIVADANLLRRRAHGPAGFDENEILQMATHLGTARHARLAFVLAVALGDLTRVVSDALAAQYMQVQEALRHPDLTGGEADNLAGTRRLAAQRLLEDAAPIERLRHASNTYLLAHEPEELARHARLVEPLPLKGVVRIAVSPEPEPDHWKIDVACRDMAGLLARLADALVRQDLDIAAADLTTWPDGAALSSFVVRTSTRPKAAVLAQAFEARLGAQVQPIAQPAISLTFDNDALPWLTVCTVTGPDEPGVLLAVSSAFAAAGAVIHSARIASEAGQVSDRFAVSDRLNRKLNDDIVSDVRSALAAGRVQRRRGWSRRR</sequence>
<keyword evidence="7" id="KW-0406">Ion transport</keyword>
<evidence type="ECO:0000256" key="9">
    <source>
        <dbReference type="ARBA" id="ARBA00023201"/>
    </source>
</evidence>
<dbReference type="AlphaFoldDB" id="A0A6J6XPZ4"/>